<evidence type="ECO:0000256" key="3">
    <source>
        <dbReference type="ARBA" id="ARBA00022692"/>
    </source>
</evidence>
<feature type="transmembrane region" description="Helical" evidence="7">
    <location>
        <begin position="128"/>
        <end position="149"/>
    </location>
</feature>
<organism evidence="9 10">
    <name type="scientific">Ignisphaera cupida</name>
    <dbReference type="NCBI Taxonomy" id="3050454"/>
    <lineage>
        <taxon>Archaea</taxon>
        <taxon>Thermoproteota</taxon>
        <taxon>Thermoprotei</taxon>
        <taxon>Desulfurococcales</taxon>
        <taxon>Desulfurococcaceae</taxon>
        <taxon>Ignisphaera</taxon>
    </lineage>
</organism>
<evidence type="ECO:0000256" key="1">
    <source>
        <dbReference type="ARBA" id="ARBA00004141"/>
    </source>
</evidence>
<dbReference type="Gene3D" id="1.20.1540.10">
    <property type="entry name" value="Rhomboid-like"/>
    <property type="match status" value="1"/>
</dbReference>
<gene>
    <name evidence="9" type="ORF">QPL79_05010</name>
</gene>
<evidence type="ECO:0000313" key="9">
    <source>
        <dbReference type="EMBL" id="MDK6028715.1"/>
    </source>
</evidence>
<dbReference type="Pfam" id="PF01694">
    <property type="entry name" value="Rhomboid"/>
    <property type="match status" value="1"/>
</dbReference>
<evidence type="ECO:0000256" key="4">
    <source>
        <dbReference type="ARBA" id="ARBA00022801"/>
    </source>
</evidence>
<feature type="transmembrane region" description="Helical" evidence="7">
    <location>
        <begin position="193"/>
        <end position="214"/>
    </location>
</feature>
<proteinExistence type="inferred from homology"/>
<evidence type="ECO:0000256" key="2">
    <source>
        <dbReference type="ARBA" id="ARBA00009045"/>
    </source>
</evidence>
<dbReference type="RefSeq" id="WP_285273690.1">
    <property type="nucleotide sequence ID" value="NZ_JASNVW010000002.1"/>
</dbReference>
<feature type="transmembrane region" description="Helical" evidence="7">
    <location>
        <begin position="156"/>
        <end position="181"/>
    </location>
</feature>
<feature type="transmembrane region" description="Helical" evidence="7">
    <location>
        <begin position="15"/>
        <end position="32"/>
    </location>
</feature>
<reference evidence="9 10" key="1">
    <citation type="submission" date="2023-05" db="EMBL/GenBank/DDBJ databases">
        <title>A new hyperthermophilic archaea 'Ignisphaera cupida' sp. nov. and description of the family 'Ignisphaeraceae' fam. nov.</title>
        <authorList>
            <person name="Podosokorskaya O.A."/>
            <person name="Elcheninov A.G."/>
            <person name="Klukina A."/>
            <person name="Merkel A.Y."/>
        </authorList>
    </citation>
    <scope>NUCLEOTIDE SEQUENCE [LARGE SCALE GENOMIC DNA]</scope>
    <source>
        <strain evidence="9 10">4213-co</strain>
    </source>
</reference>
<feature type="transmembrane region" description="Helical" evidence="7">
    <location>
        <begin position="241"/>
        <end position="264"/>
    </location>
</feature>
<dbReference type="PANTHER" id="PTHR43731">
    <property type="entry name" value="RHOMBOID PROTEASE"/>
    <property type="match status" value="1"/>
</dbReference>
<protein>
    <submittedName>
        <fullName evidence="9">Rhomboid family intramembrane serine protease</fullName>
        <ecNumber evidence="9">3.4.21.-</ecNumber>
    </submittedName>
</protein>
<keyword evidence="4 9" id="KW-0378">Hydrolase</keyword>
<name>A0ABD4Z6B6_9CREN</name>
<sequence length="449" mass="50132">MSYEYTWIGRGRSRPIATIAIVAINVAVYLYTSYQSFFSQTSQDWIDALSFIPILLQVPSQWYRIITSMFTHADIFHIFFNMWFLYFFGSEVEKRIGSLKFLVLYFISGLMAIVFHVAFTSIGGSINLVIPALGASGAISGVLGAYVMLYPRRKLAGCYLILIIPLCLTMTASWFLLLWFATQVIYGYLKFGGVAFFAHVGGFVNGIALIYPLAKKAEAKTDLLPGYFFMEWRQRVGLGKALKTTLVILLLAVVGGAIYSTLIAPSMSGVYVYSIKVVDSSGKTFEDQAYFSPPSNSVPPSLDAPRIVFNRFLWSGLLTGYLQPSNEVVELRYTSRIRDPNYGLRIRLSIDGLAMYDSNHILKSFNGTVQTDVIKVGYYWLWPVASVGEYESFSVKMVGEDVAGDAGPTIVFPCAVISTITSIAALYISLYKDREIAEEELWVIAPFRI</sequence>
<dbReference type="Proteomes" id="UP001529235">
    <property type="component" value="Unassembled WGS sequence"/>
</dbReference>
<keyword evidence="9" id="KW-0645">Protease</keyword>
<feature type="transmembrane region" description="Helical" evidence="7">
    <location>
        <begin position="69"/>
        <end position="89"/>
    </location>
</feature>
<comment type="similarity">
    <text evidence="2">Belongs to the peptidase S54 family.</text>
</comment>
<evidence type="ECO:0000256" key="6">
    <source>
        <dbReference type="ARBA" id="ARBA00023136"/>
    </source>
</evidence>
<keyword evidence="6 7" id="KW-0472">Membrane</keyword>
<evidence type="ECO:0000313" key="10">
    <source>
        <dbReference type="Proteomes" id="UP001529235"/>
    </source>
</evidence>
<dbReference type="GO" id="GO:0006508">
    <property type="term" value="P:proteolysis"/>
    <property type="evidence" value="ECO:0007669"/>
    <property type="project" value="UniProtKB-KW"/>
</dbReference>
<keyword evidence="3 7" id="KW-0812">Transmembrane</keyword>
<dbReference type="InterPro" id="IPR035952">
    <property type="entry name" value="Rhomboid-like_sf"/>
</dbReference>
<dbReference type="GO" id="GO:0016020">
    <property type="term" value="C:membrane"/>
    <property type="evidence" value="ECO:0007669"/>
    <property type="project" value="UniProtKB-SubCell"/>
</dbReference>
<dbReference type="EC" id="3.4.21.-" evidence="9"/>
<keyword evidence="5 7" id="KW-1133">Transmembrane helix</keyword>
<dbReference type="InterPro" id="IPR022764">
    <property type="entry name" value="Peptidase_S54_rhomboid_dom"/>
</dbReference>
<dbReference type="GO" id="GO:0008233">
    <property type="term" value="F:peptidase activity"/>
    <property type="evidence" value="ECO:0007669"/>
    <property type="project" value="UniProtKB-KW"/>
</dbReference>
<evidence type="ECO:0000256" key="5">
    <source>
        <dbReference type="ARBA" id="ARBA00022989"/>
    </source>
</evidence>
<evidence type="ECO:0000256" key="7">
    <source>
        <dbReference type="SAM" id="Phobius"/>
    </source>
</evidence>
<feature type="transmembrane region" description="Helical" evidence="7">
    <location>
        <begin position="410"/>
        <end position="430"/>
    </location>
</feature>
<feature type="transmembrane region" description="Helical" evidence="7">
    <location>
        <begin position="101"/>
        <end position="122"/>
    </location>
</feature>
<comment type="caution">
    <text evidence="9">The sequence shown here is derived from an EMBL/GenBank/DDBJ whole genome shotgun (WGS) entry which is preliminary data.</text>
</comment>
<evidence type="ECO:0000259" key="8">
    <source>
        <dbReference type="Pfam" id="PF01694"/>
    </source>
</evidence>
<keyword evidence="10" id="KW-1185">Reference proteome</keyword>
<accession>A0ABD4Z6B6</accession>
<dbReference type="PANTHER" id="PTHR43731:SF14">
    <property type="entry name" value="PRESENILIN-ASSOCIATED RHOMBOID-LIKE PROTEIN, MITOCHONDRIAL"/>
    <property type="match status" value="1"/>
</dbReference>
<dbReference type="InterPro" id="IPR050925">
    <property type="entry name" value="Rhomboid_protease_S54"/>
</dbReference>
<feature type="domain" description="Peptidase S54 rhomboid" evidence="8">
    <location>
        <begin position="60"/>
        <end position="215"/>
    </location>
</feature>
<dbReference type="EMBL" id="JASNVW010000002">
    <property type="protein sequence ID" value="MDK6028715.1"/>
    <property type="molecule type" value="Genomic_DNA"/>
</dbReference>
<dbReference type="SUPFAM" id="SSF144091">
    <property type="entry name" value="Rhomboid-like"/>
    <property type="match status" value="1"/>
</dbReference>
<comment type="subcellular location">
    <subcellularLocation>
        <location evidence="1">Membrane</location>
        <topology evidence="1">Multi-pass membrane protein</topology>
    </subcellularLocation>
</comment>
<dbReference type="AlphaFoldDB" id="A0ABD4Z6B6"/>